<reference evidence="3" key="2">
    <citation type="journal article" date="2015" name="Data Brief">
        <title>Shoot transcriptome of the giant reed, Arundo donax.</title>
        <authorList>
            <person name="Barrero R.A."/>
            <person name="Guerrero F.D."/>
            <person name="Moolhuijzen P."/>
            <person name="Goolsby J.A."/>
            <person name="Tidwell J."/>
            <person name="Bellgard S.E."/>
            <person name="Bellgard M.I."/>
        </authorList>
    </citation>
    <scope>NUCLEOTIDE SEQUENCE</scope>
    <source>
        <tissue evidence="3">Shoot tissue taken approximately 20 cm above the soil surface</tissue>
    </source>
</reference>
<name>A0A0A9BTU8_ARUDO</name>
<organism evidence="3">
    <name type="scientific">Arundo donax</name>
    <name type="common">Giant reed</name>
    <name type="synonym">Donax arundinaceus</name>
    <dbReference type="NCBI Taxonomy" id="35708"/>
    <lineage>
        <taxon>Eukaryota</taxon>
        <taxon>Viridiplantae</taxon>
        <taxon>Streptophyta</taxon>
        <taxon>Embryophyta</taxon>
        <taxon>Tracheophyta</taxon>
        <taxon>Spermatophyta</taxon>
        <taxon>Magnoliopsida</taxon>
        <taxon>Liliopsida</taxon>
        <taxon>Poales</taxon>
        <taxon>Poaceae</taxon>
        <taxon>PACMAD clade</taxon>
        <taxon>Arundinoideae</taxon>
        <taxon>Arundineae</taxon>
        <taxon>Arundo</taxon>
    </lineage>
</organism>
<evidence type="ECO:0000256" key="2">
    <source>
        <dbReference type="SAM" id="SignalP"/>
    </source>
</evidence>
<evidence type="ECO:0000313" key="3">
    <source>
        <dbReference type="EMBL" id="JAD66746.1"/>
    </source>
</evidence>
<keyword evidence="2" id="KW-0732">Signal</keyword>
<protein>
    <submittedName>
        <fullName evidence="3">Uncharacterized protein</fullName>
    </submittedName>
</protein>
<reference evidence="3" key="1">
    <citation type="submission" date="2014-09" db="EMBL/GenBank/DDBJ databases">
        <authorList>
            <person name="Magalhaes I.L.F."/>
            <person name="Oliveira U."/>
            <person name="Santos F.R."/>
            <person name="Vidigal T.H.D.A."/>
            <person name="Brescovit A.D."/>
            <person name="Santos A.J."/>
        </authorList>
    </citation>
    <scope>NUCLEOTIDE SEQUENCE</scope>
    <source>
        <tissue evidence="3">Shoot tissue taken approximately 20 cm above the soil surface</tissue>
    </source>
</reference>
<proteinExistence type="predicted"/>
<dbReference type="EMBL" id="GBRH01231149">
    <property type="protein sequence ID" value="JAD66746.1"/>
    <property type="molecule type" value="Transcribed_RNA"/>
</dbReference>
<feature type="chain" id="PRO_5002044281" evidence="2">
    <location>
        <begin position="25"/>
        <end position="82"/>
    </location>
</feature>
<feature type="signal peptide" evidence="2">
    <location>
        <begin position="1"/>
        <end position="24"/>
    </location>
</feature>
<accession>A0A0A9BTU8</accession>
<sequence length="82" mass="8625">MAATAGSKALTVLIAVLVVALASAAAMDMEAPAPAPSPVSAARRRDPRRLPRRLPTPLIDGVPHASHRRFGCRYIASFLVVP</sequence>
<feature type="region of interest" description="Disordered" evidence="1">
    <location>
        <begin position="30"/>
        <end position="57"/>
    </location>
</feature>
<dbReference type="AlphaFoldDB" id="A0A0A9BTU8"/>
<evidence type="ECO:0000256" key="1">
    <source>
        <dbReference type="SAM" id="MobiDB-lite"/>
    </source>
</evidence>